<organism evidence="1 2">
    <name type="scientific">Deinococcus xianganensis</name>
    <dbReference type="NCBI Taxonomy" id="1507289"/>
    <lineage>
        <taxon>Bacteria</taxon>
        <taxon>Thermotogati</taxon>
        <taxon>Deinococcota</taxon>
        <taxon>Deinococci</taxon>
        <taxon>Deinococcales</taxon>
        <taxon>Deinococcaceae</taxon>
        <taxon>Deinococcus</taxon>
    </lineage>
</organism>
<proteinExistence type="predicted"/>
<reference evidence="1 2" key="1">
    <citation type="submission" date="2019-11" db="EMBL/GenBank/DDBJ databases">
        <title>Genome sequence of Deinococcus xianganensis Y35, AI-2 producing algicidal bacterium, isolated from lake water.</title>
        <authorList>
            <person name="Li Y."/>
        </authorList>
    </citation>
    <scope>NUCLEOTIDE SEQUENCE [LARGE SCALE GENOMIC DNA]</scope>
    <source>
        <strain evidence="1 2">Y35</strain>
    </source>
</reference>
<protein>
    <recommendedName>
        <fullName evidence="3">PIN domain-containing protein</fullName>
    </recommendedName>
</protein>
<keyword evidence="2" id="KW-1185">Reference proteome</keyword>
<dbReference type="SUPFAM" id="SSF88723">
    <property type="entry name" value="PIN domain-like"/>
    <property type="match status" value="1"/>
</dbReference>
<accession>A0A6I4YKX9</accession>
<evidence type="ECO:0000313" key="1">
    <source>
        <dbReference type="EMBL" id="MXV21190.1"/>
    </source>
</evidence>
<gene>
    <name evidence="1" type="ORF">GLX28_16290</name>
</gene>
<dbReference type="EMBL" id="WVHK01000079">
    <property type="protein sequence ID" value="MXV21190.1"/>
    <property type="molecule type" value="Genomic_DNA"/>
</dbReference>
<dbReference type="AlphaFoldDB" id="A0A6I4YKX9"/>
<dbReference type="Pfam" id="PF11848">
    <property type="entry name" value="DUF3368"/>
    <property type="match status" value="1"/>
</dbReference>
<comment type="caution">
    <text evidence="1">The sequence shown here is derived from an EMBL/GenBank/DDBJ whole genome shotgun (WGS) entry which is preliminary data.</text>
</comment>
<evidence type="ECO:0000313" key="2">
    <source>
        <dbReference type="Proteomes" id="UP000430519"/>
    </source>
</evidence>
<evidence type="ECO:0008006" key="3">
    <source>
        <dbReference type="Google" id="ProtNLM"/>
    </source>
</evidence>
<dbReference type="RefSeq" id="WP_160981294.1">
    <property type="nucleotide sequence ID" value="NZ_WVHK01000079.1"/>
</dbReference>
<sequence>MILLADANILFDFGWVEEGLRHLNSLGPLEVLESVRNEIQEPDILQVLQDLQVTFVPLEDEWTADLREAKRGGLSLPDATCLVYARRSGRTVLTSERRLRERCQKENVDVHGSLWVVDQLHRQGQCDPATLCRWLTLWEEQGARLPAAALVALRGTLGCQLPVVGPGA</sequence>
<dbReference type="InterPro" id="IPR021799">
    <property type="entry name" value="PIN-like_prokaryotic"/>
</dbReference>
<dbReference type="InterPro" id="IPR029060">
    <property type="entry name" value="PIN-like_dom_sf"/>
</dbReference>
<dbReference type="Proteomes" id="UP000430519">
    <property type="component" value="Unassembled WGS sequence"/>
</dbReference>
<name>A0A6I4YKX9_9DEIO</name>